<name>A0A5B9DHU0_9HYPH</name>
<dbReference type="EMBL" id="CP041690">
    <property type="protein sequence ID" value="QEE18861.1"/>
    <property type="molecule type" value="Genomic_DNA"/>
</dbReference>
<protein>
    <submittedName>
        <fullName evidence="1">Uncharacterized protein</fullName>
    </submittedName>
</protein>
<gene>
    <name evidence="1" type="ORF">FNA67_01110</name>
</gene>
<dbReference type="Proteomes" id="UP000321062">
    <property type="component" value="Chromosome"/>
</dbReference>
<accession>A0A5B9DHU0</accession>
<dbReference type="AlphaFoldDB" id="A0A5B9DHU0"/>
<organism evidence="1 2">
    <name type="scientific">Paradevosia tibetensis</name>
    <dbReference type="NCBI Taxonomy" id="1447062"/>
    <lineage>
        <taxon>Bacteria</taxon>
        <taxon>Pseudomonadati</taxon>
        <taxon>Pseudomonadota</taxon>
        <taxon>Alphaproteobacteria</taxon>
        <taxon>Hyphomicrobiales</taxon>
        <taxon>Devosiaceae</taxon>
        <taxon>Paradevosia</taxon>
    </lineage>
</organism>
<proteinExistence type="predicted"/>
<evidence type="ECO:0000313" key="1">
    <source>
        <dbReference type="EMBL" id="QEE18861.1"/>
    </source>
</evidence>
<reference evidence="1 2" key="1">
    <citation type="journal article" date="2015" name="Int. J. Syst. Evol. Microbiol.">
        <title>Youhaiella tibetensis gen. nov., sp. nov., isolated from subsurface sediment.</title>
        <authorList>
            <person name="Wang Y.X."/>
            <person name="Huang F.Q."/>
            <person name="Nogi Y."/>
            <person name="Pang S.J."/>
            <person name="Wang P.K."/>
            <person name="Lv J."/>
        </authorList>
    </citation>
    <scope>NUCLEOTIDE SEQUENCE [LARGE SCALE GENOMIC DNA]</scope>
    <source>
        <strain evidence="2">fig4</strain>
    </source>
</reference>
<dbReference type="KEGG" id="yti:FNA67_01110"/>
<keyword evidence="2" id="KW-1185">Reference proteome</keyword>
<dbReference type="RefSeq" id="WP_147654763.1">
    <property type="nucleotide sequence ID" value="NZ_BMFM01000001.1"/>
</dbReference>
<evidence type="ECO:0000313" key="2">
    <source>
        <dbReference type="Proteomes" id="UP000321062"/>
    </source>
</evidence>
<sequence>MSRSLFRRLSDAWWAFRTGHSRRDEERALDRRFYLVARRLLRRQMSAESLILRSFDAVTGVSLYPPEEVDSLRKPAFSTQVMVDLCLSRQQLPQVDVGREILRRARQRFHESLPPAGIARDDLAGQLAADGEQGSVADSLDDELFLGRGDCHGVLRSSALFGAVRQALHRINAGDFIHRCQKWWRR</sequence>